<dbReference type="InterPro" id="IPR001647">
    <property type="entry name" value="HTH_TetR"/>
</dbReference>
<feature type="domain" description="HTH tetR-type" evidence="3">
    <location>
        <begin position="11"/>
        <end position="71"/>
    </location>
</feature>
<evidence type="ECO:0000256" key="1">
    <source>
        <dbReference type="ARBA" id="ARBA00023125"/>
    </source>
</evidence>
<dbReference type="Pfam" id="PF00440">
    <property type="entry name" value="TetR_N"/>
    <property type="match status" value="1"/>
</dbReference>
<organism evidence="4 5">
    <name type="scientific">Virgibacillus profundi</name>
    <dbReference type="NCBI Taxonomy" id="2024555"/>
    <lineage>
        <taxon>Bacteria</taxon>
        <taxon>Bacillati</taxon>
        <taxon>Bacillota</taxon>
        <taxon>Bacilli</taxon>
        <taxon>Bacillales</taxon>
        <taxon>Bacillaceae</taxon>
        <taxon>Virgibacillus</taxon>
    </lineage>
</organism>
<name>A0A2A2IK06_9BACI</name>
<dbReference type="Pfam" id="PF17924">
    <property type="entry name" value="TetR_C_19"/>
    <property type="match status" value="1"/>
</dbReference>
<evidence type="ECO:0000313" key="5">
    <source>
        <dbReference type="Proteomes" id="UP000218887"/>
    </source>
</evidence>
<sequence length="206" mass="23846">MPKQTFFNLPDDKRQTLILAAEKEFSRVPLFEASISNIVKTAGIPRGSFYQYFEDKEDAYLFLLNQQAKARQGNFIALLSKNDGNLFDAITEMYRLILLEIPTQENLEFLKNAFLNMTHKIENIFTKIFSVNESSEKLREISSMINKENLNISDEDDLTHVIQIIMSVTFHNLVEKFAKELTYEQAMSNFKIEMNLLKNGLCKQGI</sequence>
<keyword evidence="1 2" id="KW-0238">DNA-binding</keyword>
<dbReference type="PROSITE" id="PS50977">
    <property type="entry name" value="HTH_TETR_2"/>
    <property type="match status" value="1"/>
</dbReference>
<dbReference type="Proteomes" id="UP000218887">
    <property type="component" value="Unassembled WGS sequence"/>
</dbReference>
<dbReference type="RefSeq" id="WP_095654015.1">
    <property type="nucleotide sequence ID" value="NZ_NPOA01000001.1"/>
</dbReference>
<evidence type="ECO:0000259" key="3">
    <source>
        <dbReference type="PROSITE" id="PS50977"/>
    </source>
</evidence>
<dbReference type="AlphaFoldDB" id="A0A2A2IK06"/>
<comment type="caution">
    <text evidence="4">The sequence shown here is derived from an EMBL/GenBank/DDBJ whole genome shotgun (WGS) entry which is preliminary data.</text>
</comment>
<keyword evidence="5" id="KW-1185">Reference proteome</keyword>
<dbReference type="OrthoDB" id="9812484at2"/>
<evidence type="ECO:0000256" key="2">
    <source>
        <dbReference type="PROSITE-ProRule" id="PRU00335"/>
    </source>
</evidence>
<evidence type="ECO:0000313" key="4">
    <source>
        <dbReference type="EMBL" id="PAV31646.1"/>
    </source>
</evidence>
<dbReference type="Gene3D" id="1.10.357.10">
    <property type="entry name" value="Tetracycline Repressor, domain 2"/>
    <property type="match status" value="1"/>
</dbReference>
<gene>
    <name evidence="4" type="ORF">CIL05_03030</name>
</gene>
<proteinExistence type="predicted"/>
<dbReference type="SUPFAM" id="SSF46689">
    <property type="entry name" value="Homeodomain-like"/>
    <property type="match status" value="1"/>
</dbReference>
<accession>A0A2A2IK06</accession>
<protein>
    <submittedName>
        <fullName evidence="4">TetR family transcriptional regulator</fullName>
    </submittedName>
</protein>
<dbReference type="InterPro" id="IPR009057">
    <property type="entry name" value="Homeodomain-like_sf"/>
</dbReference>
<dbReference type="EMBL" id="NPOA01000001">
    <property type="protein sequence ID" value="PAV31646.1"/>
    <property type="molecule type" value="Genomic_DNA"/>
</dbReference>
<reference evidence="4 5" key="1">
    <citation type="submission" date="2017-08" db="EMBL/GenBank/DDBJ databases">
        <title>Virgibacillus indicus sp. nov. and Virgibacillus profoundi sp. nov, two moderately halophilic bacteria isolated from marine sediment by using the Microfluidic Streak Plate.</title>
        <authorList>
            <person name="Xu B."/>
            <person name="Hu B."/>
            <person name="Wang J."/>
            <person name="Zhu Y."/>
            <person name="Huang L."/>
            <person name="Du W."/>
            <person name="Huang Y."/>
        </authorList>
    </citation>
    <scope>NUCLEOTIDE SEQUENCE [LARGE SCALE GENOMIC DNA]</scope>
    <source>
        <strain evidence="4 5">IO3-P3-H5</strain>
    </source>
</reference>
<dbReference type="GO" id="GO:0003677">
    <property type="term" value="F:DNA binding"/>
    <property type="evidence" value="ECO:0007669"/>
    <property type="project" value="UniProtKB-UniRule"/>
</dbReference>
<feature type="DNA-binding region" description="H-T-H motif" evidence="2">
    <location>
        <begin position="34"/>
        <end position="53"/>
    </location>
</feature>